<dbReference type="InterPro" id="IPR012334">
    <property type="entry name" value="Pectin_lyas_fold"/>
</dbReference>
<proteinExistence type="predicted"/>
<organism evidence="5 6">
    <name type="scientific">Pigmentiphaga litoralis</name>
    <dbReference type="NCBI Taxonomy" id="516702"/>
    <lineage>
        <taxon>Bacteria</taxon>
        <taxon>Pseudomonadati</taxon>
        <taxon>Pseudomonadota</taxon>
        <taxon>Betaproteobacteria</taxon>
        <taxon>Burkholderiales</taxon>
        <taxon>Alcaligenaceae</taxon>
        <taxon>Pigmentiphaga</taxon>
    </lineage>
</organism>
<dbReference type="InterPro" id="IPR011050">
    <property type="entry name" value="Pectin_lyase_fold/virulence"/>
</dbReference>
<feature type="domain" description="Filamentous haemagglutinin FhaB/tRNA nuclease CdiA-like TPS" evidence="4">
    <location>
        <begin position="66"/>
        <end position="178"/>
    </location>
</feature>
<reference evidence="5 6" key="1">
    <citation type="submission" date="2020-07" db="EMBL/GenBank/DDBJ databases">
        <title>Genomic Encyclopedia of Type Strains, Phase IV (KMG-V): Genome sequencing to study the core and pangenomes of soil and plant-associated prokaryotes.</title>
        <authorList>
            <person name="Whitman W."/>
        </authorList>
    </citation>
    <scope>NUCLEOTIDE SEQUENCE [LARGE SCALE GENOMIC DNA]</scope>
    <source>
        <strain evidence="5 6">SAS40</strain>
    </source>
</reference>
<dbReference type="Pfam" id="PF18657">
    <property type="entry name" value="YDG"/>
    <property type="match status" value="28"/>
</dbReference>
<evidence type="ECO:0000259" key="4">
    <source>
        <dbReference type="SMART" id="SM00912"/>
    </source>
</evidence>
<dbReference type="NCBIfam" id="TIGR01901">
    <property type="entry name" value="adhes_NPXG"/>
    <property type="match status" value="1"/>
</dbReference>
<keyword evidence="6" id="KW-1185">Reference proteome</keyword>
<evidence type="ECO:0000256" key="3">
    <source>
        <dbReference type="ARBA" id="ARBA00022729"/>
    </source>
</evidence>
<dbReference type="InterPro" id="IPR006626">
    <property type="entry name" value="PbH1"/>
</dbReference>
<evidence type="ECO:0000256" key="2">
    <source>
        <dbReference type="ARBA" id="ARBA00022525"/>
    </source>
</evidence>
<dbReference type="PANTHER" id="PTHR12338">
    <property type="entry name" value="AUTOTRANSPORTER"/>
    <property type="match status" value="1"/>
</dbReference>
<comment type="caution">
    <text evidence="5">The sequence shown here is derived from an EMBL/GenBank/DDBJ whole genome shotgun (WGS) entry which is preliminary data.</text>
</comment>
<comment type="subcellular location">
    <subcellularLocation>
        <location evidence="1">Secreted</location>
    </subcellularLocation>
</comment>
<dbReference type="PANTHER" id="PTHR12338:SF8">
    <property type="entry name" value="HEME_HEMOPEXIN-BINDING PROTEIN"/>
    <property type="match status" value="1"/>
</dbReference>
<keyword evidence="2" id="KW-0964">Secreted</keyword>
<protein>
    <submittedName>
        <fullName evidence="5">Filamentous hemagglutinin family protein</fullName>
    </submittedName>
</protein>
<dbReference type="Pfam" id="PF18886">
    <property type="entry name" value="DUF5649"/>
    <property type="match status" value="14"/>
</dbReference>
<name>A0A7Y9IWZ9_9BURK</name>
<dbReference type="Proteomes" id="UP000542125">
    <property type="component" value="Unassembled WGS sequence"/>
</dbReference>
<evidence type="ECO:0000256" key="1">
    <source>
        <dbReference type="ARBA" id="ARBA00004613"/>
    </source>
</evidence>
<dbReference type="Gene3D" id="2.160.20.10">
    <property type="entry name" value="Single-stranded right-handed beta-helix, Pectin lyase-like"/>
    <property type="match status" value="1"/>
</dbReference>
<dbReference type="RefSeq" id="WP_179588249.1">
    <property type="nucleotide sequence ID" value="NZ_JACBYR010000001.1"/>
</dbReference>
<dbReference type="GO" id="GO:0005576">
    <property type="term" value="C:extracellular region"/>
    <property type="evidence" value="ECO:0007669"/>
    <property type="project" value="UniProtKB-SubCell"/>
</dbReference>
<sequence length="5807" mass="567644">MSKQDTQAKPRVVHIRIGGRKATLTWRPRKRLSALLLRMMSRAREALVAAILAGATGSVFAAPPAVNALPTGGQVVAGQATITQAGNGMTVVQGTDKAILNWGSFNIGSQASVDFKQPGMGSVALNRVVGNDASQIFGSLTANGSVFLVNPNGVMFGAGARVDVGGLVASTLNIKDDDFLKGNYRFARDGATGSVVNQGELHAADGGYVALLAPEVLNEGVVAAKLGTVAMAAGETITLDMAGDGLVSVKVDPATVRALVENRHLVQADGGRVIMAASAANALLGASVNTQGTIQAQGLVERDGAIYLDAGVNGDAVVTGKLDVSSATGKGGTVQVTGQRVGLFDGTDIDAKGAAGGGTVLAGGDWQGGNVSVANAQKTVVGQQVTIDASATAQGDGGKVVMWADGDTVFAGGIKARGGKAGGDGGKVEVSGKENLGFAGIVDAGADQGKAGSLLLDPKNLTVVTSGGDIAPASGTVGFDTLPSADSNVNAAAITAITNAGTAVVLQANNDLTVNSSITTSPNNGVTTGGALTFQAGRSLAVNAAIYSADGDITFKFNDTAATSNRDAGDASFSNTGSIDAGSGKVTMTNGGKGASSTLSTGKVSAALLDVTQLGSATGAVDLGELFVTGALNVTSNGRDITGNTRSIVNRNVATFNAGSGNITLNNSNSDYNIVSAVGNNVVVRDQNAVQLGASTVAGNLSVTTSGAVGSTGVVTVVGATTVNAGSGGFGAAPSDVTLTYANNFQGDLSVTSGNGSVNVRDANALALGSITGANVTLVAGGNISQSGVYTATGYSNITTTNAGTVVLGNAGNDFGSFLQVNTAGSATFVDKNDLMFGTGASTVTGNLAVTAAGNISQYNNEYSSAPLTVTGDASFTVTAANKNLFLGSSNLQDGNLTGASNSIGGTVTLATAGAGTFQDIQLRNTNANAAVINGLTTVGQLRNVKLRYDNAPSVSLPGMTLTGNLQVYANSGSITQTGAIVVNGTATNGYSTFLAGGAKDIVLTDTGNDFNHITVAGGGTATIYDKNAIDLSSTNGTFSVGTLSVATNNGAITQSSNWNTVVSTATNLNAGTADITLNTDYGNTWTRLAIAAARNATVRNTSGTLTLGDIALSGNLNLSSYNNGTLNQASNTSVTLGSNTTTSFGSFTNIALNNANNVLGNIAISNGSTISLRENDAITQSGAWYTPSSVSVTTTNDQAINLNHSGNVFGGLTVTQENTGATTAGAVTIVEADNIAQNLAWTTHGNTTLNAQGYVVTLGNANNVLGALQVLGGGTTTISAKDTAGKDAITDFAAWNAGQTTLNAYNSTGIVSGGGNISLTQAGNVLGDITLRGNTVTITENSSITDNGQWVTTGTTTLKATNGPIALDNLSNVLGNIAIEGTPSYVFITEADAITQAAAWKVGTAPVTLNSRAFGIDLTASGNVLGAIDIITTSGVPTSVKITEDDAITQGSAWSLAGKSVDLVAENNKAITLNNVANQMGNLTITGGAVSITENDVITQGNAWTTTGTTSLTTTATNAGITLTHSANVLGNLAIAGATSVAITENDDITQASAWTLGTASVALNAGTHDVAFTQALNKVGDLTVTAANAAITENDLISDGNAWNVSGLTTLTAGTNKIVLDANPRSDFGTVKIVSADTADILARNGIVFDTSTVTNGMTVNAGGAITQVSAIRADSLLLSGTGPVTLTNAGNHVTKLAAGLSGALSYTDSGTFDIANLGNTTGINVGANTVTLNAGGTVTSLGSVSAASTGLSVTAGSVLALPAMTIAGAQSYTSAAGITINANVSSTAAGAITFTGPTTLANDLTVQSVNSAITFDGAVAGANKQLIVNAGTGAANFRGAVSNIGNAASASTVLQLTSGNATFDSTVQTNNGVSMTGPVTFKNDVTLGSAISNASSLFTGEVTLAKATAQNVSAFNGLTFRNGLALQNAAATVSTNNSALAFATAGTVHGARGLTLNAGTGAITGLDRIGSDLTSLSVTGNALALPAGGIAINGAQSYTATGGSSIMLNGNVTSTAAGAIAFNGPVVLAGTSAVTAVDSAVSFTSSIDGARDLTIANGTGVKNFVGPIGGTTALGDGTGAALTLSGTGAASFSDTVNARSGMTAAGAVTFAKAVTLADGTVGSAFAGPVAIGGTFSGYDGIAFNGGMALSGATTITSNGSTIALGGAVTGAQTLTLNALAGGAGAITGLNNISPLLTGLTLSAQTLTLPANLGVAGAMTFTAPGGITVAGALGSATQGGAITFNNAVTLSGDSTIATLNSGVTFADTLAGGGRDLIVSTGTGTKTFTGAVSNLGAGADAALTLQGSGASTFASTVNANSGLLVQGGGATRFQNNVTLGNGLTGTNLGTGLVTIGRSGATTTFSSYGGVQTQAMDLAGDTSIISNSSGVVIGGALNGAANLSVNSGAATTTFAGQVGNTVQLGSGVGAAITLTGVGTTSFENTLATRGHLAATGNVTLKQATSLGGAAASTIGGRLTLNGATNVLAAGGLTVNGGTTLSTSTTVTTTNRGIVLHGGIDGARALTLDAGTGGIQLSTTGGTTALTSLTATGGALALGDVTTTGAQVYTGSTTTASGALQGVGVRVNGALVTAAGTSLNARTGTLNLNGTVNAGANALRLIGDDIDLGGAITSTGALAVETFSAGRAITLGASTPTANTLSLTASELGQLPASLASLSIGVANSGNIALAGNLAAGTTALALTTGGAIQQTAGGITSGALTVSAPGAVSLTSATNAFGAVTVSTAPSALALTNTRDILQGNTWALGNAAVTLNAGTNNITLDRSGNTFGVLSLTGKNATVLESAATTLGATALSGNLTATSTGGISLGATTGVAGNAALNAADLITQANGAKLTVGGDLSLTTTHTAGNVAIDNRGAASTVLGDTLVGADYALNAAGQTVSQAAGTSVKVAGTFSPSGASINLGNTGNLFGTLAISGATGTTVVKQNGVVTLGDRVETGNLTVISDASSDVFGGPTIAGNAVALAGAQNAIGGKISVTTAAPAIVSGGADVQTGIVQAANTTLQITGDASFTAMPSTAGTLGINLSNTGNTFGSLTLSGDTIKVASSNAAVIKGATAVNGVDIVSDGAVTVTGAVRSTAGDTLITSGSDLTIAAGGSVAAANGNAVLATGTTGHFINNAGASAVTTDAGHRWLIYVGDKAGNTFGNLNSQNTAVWNATLAGLAPASVTATGNRYLFNATPVLTFSGKTLTKTYGDALDVSSAFTIGGLETGVTNAYVGDSLATVLAGSPVVTSDGSAATAVVTASPYAIKLDGASLVTANGYTLGAVTDGTLTVDQRVLTVNATGSKVYDATTGLTGATFTLGNTVNSDEVAASGTTVFATKDAGAGKALTLSGVQLSGAAAGNYRVGTTSGTGTITKAALTIGATGNDKTYDATRGATVALTDNRLGTDVLTLGYGQATFADKNAEANKAVAVTGITLAGTDANNYTFNTTTATTATINKAVLTVGATGTNKTYDSTTGATVTLNDNRLGSDVLTLTHGGAAFSDKNAGNGKTITVSDISVTGADAGNYTANTTASAQANIAKANLSITVDGVDKVYDTTRNATVAYTDGRFANDQLTITGTATFADKNAGNGKAVTVTNIAVGGIDAGNYTTSTTGALTTANVTKAALTVGAAGVAKTYDATTNAAVTLNDNRLGNDVLTLAYGQAALADKNAGAAKAVNVTGITVTGTDAANYTANTTTTTTTSVAKASLTVGATGVDKVYDATTVASVNYTDSRFAGDQLTLSGNAVFADKNAGAGKAISISGITAGGTDMGNYVLANTTASTTASISKAQLTATATGADKVYDGTTVANATLADNRLGTDQLTLGYASANFLDKNVGTGKLINVTGVTLSGADAGNYTVGTTAIGSGAISKALLAVSLLGTDKVYDATTAATVSLVDNRVSNTDALSISYAGAAFADKNAGANKAITVTGLRIVGADADNYTIDTSGVTNAKANIAKATLTASATGIDKVYDATTGATVSLADNRIGTDQLTLAYGAAAFADKNAGAGKAVTVSGITLSGADAGNYVVNTGAATTATINKAALTVGATGIDKVYDTTTAATVNLTDNRLANDALTVAYGSASFADKNAGANKAVTVSGLTIAGADASNYVIDTSAATQTTATIAKAALAIGATGNGKVYDTTTAATVNLNDNRLGADQLTVAYGSASFADKNAGNGKTVSVAGLTVTGADAGNYLANTSTSTTADIAKAQLTVGAAGIDKVYDTTTVATVNLSDNRLGADQLVLGYGNAAFADKNAGTGKTVSVAGLTVTGTDAGNYVANTTATTTATIAKASLNIGATGIDKVYDTTTVANVNLNDNRLGADQLTVGYGAAAFADKNAGDGKTVSVAGLTVTGADAGNYVANTSTATTANIAKAQLTIAASGIDKVYDATTVANVNLGDNRLGTDQLTLGYGNAAFADKNAGNGKTVSVAGISVTGADAGNYVANTTAATTANIAKASLTIGATGIDKVYDTTTVATVNLNDNRLGTDQLTLGYGDAAFADKNAGNGKTVSVTGLTVTGSDAGNYVANTGTTTTANIAKAQLTVGAAGIDKVYDTTTAATVTLNDNRLGADQLTVGYGNAAFSDKNAGNGKTVSVAGITVVGADAGNYAVNTGTTTTASIAKAQLTIGATGIDKVYDATTVANVTLGDNRLGADQLTLGYGNATFADKNAGNGKTVSVAGITVTGADAGNYAANTTAATTATIAKAQLTVGAAGIDKVYDTTTVANVNLNDNRLGNDQLTLAYGNAAFADKNAGNGKAVNVAGIAVTGADAGNYIANTTAATTANIGKAALNIGATGVDKVYDATTGASVTLNDNRLGNDSVSLAYGNAAFADKNAGAGKSVSVGGITVTGADAGNYVANTTASTTANIAKAALTIGAAGIDKVYDATTVANVNLNDNRLGSDSLTLSYGNAAFADKNAGAGKAITVAGITVAGADAGNYIANTTAATTANIAKAQLTVGAAGIDKVYDTTTVANVNLNDNRLGNDALSLSYANAAFADKNAGSNKAVNVAGITVAGADAGNYIANTTASTTATIAKAALTVGAAGIDKVYDASTNAAVALNDNRLGSDSLTLSYGNAAFADKNAGAGKAITVAGIAIGGTDAGNYVANTTASTTATIAKAALTVGAAGIDKVYDTTTVAGVTLNDNRYGTDQLTLGYGNAAFADKNAGSNKAVNVAGITVTGADAGNYIANTSAATTANIAKAQLTVGAAGIDKVYDTTAVANVNLNDNRLGADQLSVGYGTAAFADKNAGNGKTVSVAGITVTGIDAGNYVANTTAATTATIAKAALTVGAAGIDKVYDATTVANVNLNDNRLGADQLTLGYANATFADKNAGSNKAVNVAGITLGGVDAGNYVANTSASTTANIAKAQLTVGATGIGKVYDTTTAANVALTDNRLGNDSLSLTYGNAAYADKNAGANKLVNVAGISVTGADAANYVANTTATTTATVAKAALTATATGIDKTYDASTAVAVALADNRLGNDSLTLSYANASVADKNAGQDKQVLVSGISATGADAANYTVNGTASTTADIARATLVVTGTGLPKVYDGSTVGIVQFNDNRVAGDNVTIVNPIAAFLDAEVGTGKTMNVSGFSLGGADAGNYLLASNSFTITGDIIAASALPPVLPPAVPAPVVATQTQAVLTPPPAATETLPVVSDLAMTSGGSSNGIVIAAATVPATATMGSAANVVGATADGRAVTGTLTLVPRGETSTMDFAVQTGNSTSWSFKVPAEAVKAVLPANAVAVDAVLDNGQPLPAWLQFDAKTLTFQAVDAPAGALPLKAAVRFNSTSQVIDVLVTN</sequence>
<evidence type="ECO:0000313" key="5">
    <source>
        <dbReference type="EMBL" id="NYE84576.1"/>
    </source>
</evidence>
<gene>
    <name evidence="5" type="ORF">FHW18_003847</name>
</gene>
<dbReference type="EMBL" id="JACBYR010000001">
    <property type="protein sequence ID" value="NYE84576.1"/>
    <property type="molecule type" value="Genomic_DNA"/>
</dbReference>
<evidence type="ECO:0000313" key="6">
    <source>
        <dbReference type="Proteomes" id="UP000542125"/>
    </source>
</evidence>
<keyword evidence="3" id="KW-0732">Signal</keyword>
<dbReference type="InterPro" id="IPR050909">
    <property type="entry name" value="Bact_Autotransporter_VF"/>
</dbReference>
<dbReference type="SUPFAM" id="SSF51126">
    <property type="entry name" value="Pectin lyase-like"/>
    <property type="match status" value="1"/>
</dbReference>
<dbReference type="InterPro" id="IPR043709">
    <property type="entry name" value="DUF5649"/>
</dbReference>
<dbReference type="InterPro" id="IPR008638">
    <property type="entry name" value="FhaB/CdiA-like_TPS"/>
</dbReference>
<dbReference type="SMART" id="SM00912">
    <property type="entry name" value="Haemagg_act"/>
    <property type="match status" value="1"/>
</dbReference>
<accession>A0A7Y9IWZ9</accession>
<dbReference type="SMART" id="SM00710">
    <property type="entry name" value="PbH1"/>
    <property type="match status" value="29"/>
</dbReference>
<dbReference type="InterPro" id="IPR041248">
    <property type="entry name" value="YDG"/>
</dbReference>